<protein>
    <submittedName>
        <fullName evidence="1">Uncharacterized protein</fullName>
    </submittedName>
</protein>
<dbReference type="EnsemblProtists" id="EOD30068">
    <property type="protein sequence ID" value="EOD30068"/>
    <property type="gene ID" value="EMIHUDRAFT_462931"/>
</dbReference>
<proteinExistence type="predicted"/>
<organism evidence="1 2">
    <name type="scientific">Emiliania huxleyi (strain CCMP1516)</name>
    <dbReference type="NCBI Taxonomy" id="280463"/>
    <lineage>
        <taxon>Eukaryota</taxon>
        <taxon>Haptista</taxon>
        <taxon>Haptophyta</taxon>
        <taxon>Prymnesiophyceae</taxon>
        <taxon>Isochrysidales</taxon>
        <taxon>Noelaerhabdaceae</taxon>
        <taxon>Emiliania</taxon>
    </lineage>
</organism>
<reference evidence="2" key="1">
    <citation type="journal article" date="2013" name="Nature">
        <title>Pan genome of the phytoplankton Emiliania underpins its global distribution.</title>
        <authorList>
            <person name="Read B.A."/>
            <person name="Kegel J."/>
            <person name="Klute M.J."/>
            <person name="Kuo A."/>
            <person name="Lefebvre S.C."/>
            <person name="Maumus F."/>
            <person name="Mayer C."/>
            <person name="Miller J."/>
            <person name="Monier A."/>
            <person name="Salamov A."/>
            <person name="Young J."/>
            <person name="Aguilar M."/>
            <person name="Claverie J.M."/>
            <person name="Frickenhaus S."/>
            <person name="Gonzalez K."/>
            <person name="Herman E.K."/>
            <person name="Lin Y.C."/>
            <person name="Napier J."/>
            <person name="Ogata H."/>
            <person name="Sarno A.F."/>
            <person name="Shmutz J."/>
            <person name="Schroeder D."/>
            <person name="de Vargas C."/>
            <person name="Verret F."/>
            <person name="von Dassow P."/>
            <person name="Valentin K."/>
            <person name="Van de Peer Y."/>
            <person name="Wheeler G."/>
            <person name="Dacks J.B."/>
            <person name="Delwiche C.F."/>
            <person name="Dyhrman S.T."/>
            <person name="Glockner G."/>
            <person name="John U."/>
            <person name="Richards T."/>
            <person name="Worden A.Z."/>
            <person name="Zhang X."/>
            <person name="Grigoriev I.V."/>
            <person name="Allen A.E."/>
            <person name="Bidle K."/>
            <person name="Borodovsky M."/>
            <person name="Bowler C."/>
            <person name="Brownlee C."/>
            <person name="Cock J.M."/>
            <person name="Elias M."/>
            <person name="Gladyshev V.N."/>
            <person name="Groth M."/>
            <person name="Guda C."/>
            <person name="Hadaegh A."/>
            <person name="Iglesias-Rodriguez M.D."/>
            <person name="Jenkins J."/>
            <person name="Jones B.M."/>
            <person name="Lawson T."/>
            <person name="Leese F."/>
            <person name="Lindquist E."/>
            <person name="Lobanov A."/>
            <person name="Lomsadze A."/>
            <person name="Malik S.B."/>
            <person name="Marsh M.E."/>
            <person name="Mackinder L."/>
            <person name="Mock T."/>
            <person name="Mueller-Roeber B."/>
            <person name="Pagarete A."/>
            <person name="Parker M."/>
            <person name="Probert I."/>
            <person name="Quesneville H."/>
            <person name="Raines C."/>
            <person name="Rensing S.A."/>
            <person name="Riano-Pachon D.M."/>
            <person name="Richier S."/>
            <person name="Rokitta S."/>
            <person name="Shiraiwa Y."/>
            <person name="Soanes D.M."/>
            <person name="van der Giezen M."/>
            <person name="Wahlund T.M."/>
            <person name="Williams B."/>
            <person name="Wilson W."/>
            <person name="Wolfe G."/>
            <person name="Wurch L.L."/>
        </authorList>
    </citation>
    <scope>NUCLEOTIDE SEQUENCE</scope>
</reference>
<evidence type="ECO:0000313" key="2">
    <source>
        <dbReference type="Proteomes" id="UP000013827"/>
    </source>
</evidence>
<dbReference type="HOGENOM" id="CLU_848473_0_0_1"/>
<dbReference type="GeneID" id="17275342"/>
<dbReference type="PaxDb" id="2903-EOD30068"/>
<evidence type="ECO:0000313" key="1">
    <source>
        <dbReference type="EnsemblProtists" id="EOD30068"/>
    </source>
</evidence>
<reference evidence="1" key="2">
    <citation type="submission" date="2024-10" db="UniProtKB">
        <authorList>
            <consortium name="EnsemblProtists"/>
        </authorList>
    </citation>
    <scope>IDENTIFICATION</scope>
</reference>
<dbReference type="AlphaFoldDB" id="A0A0D3K2T3"/>
<dbReference type="KEGG" id="ehx:EMIHUDRAFT_462931"/>
<dbReference type="RefSeq" id="XP_005782497.1">
    <property type="nucleotide sequence ID" value="XM_005782440.1"/>
</dbReference>
<keyword evidence="2" id="KW-1185">Reference proteome</keyword>
<dbReference type="Proteomes" id="UP000013827">
    <property type="component" value="Unassembled WGS sequence"/>
</dbReference>
<sequence>MTALVVFLTPYPAFSPAAAAQLPVRTLPRFPPPAMDALELSKHQIQRDLRQPAAPADLMRAQAQAITTSVGELTGLLREAGDDAAALDTAELDRRLATQLPLLMRPEFPGLMRQALGQVTTPVQQRALLELNQYVIGAVEQLADSAVDLQWQQLNKLRELCDAAVDGGSEMLKAGCAGAAARAGHPAPRGGPEAALAEAGRAAAARKASEAEVEGGGGGGAAGSGGVEGQQWLLVLRLVKQGVYSMLARERDDDIKQVRYICSLASPASRRELTLKVLDELQPAERIAFVETVRRIADGIVGQPGTSGQDAELRDKVEEIRAVIEHAE</sequence>
<name>A0A0D3K2T3_EMIH1</name>
<accession>A0A0D3K2T3</accession>